<gene>
    <name evidence="3" type="ordered locus">AciPR4_1582</name>
</gene>
<dbReference type="SUPFAM" id="SSF55874">
    <property type="entry name" value="ATPase domain of HSP90 chaperone/DNA topoisomerase II/histidine kinase"/>
    <property type="match status" value="1"/>
</dbReference>
<dbReference type="Gene3D" id="3.30.565.10">
    <property type="entry name" value="Histidine kinase-like ATPase, C-terminal domain"/>
    <property type="match status" value="1"/>
</dbReference>
<evidence type="ECO:0000259" key="2">
    <source>
        <dbReference type="Pfam" id="PF06580"/>
    </source>
</evidence>
<dbReference type="GO" id="GO:0016020">
    <property type="term" value="C:membrane"/>
    <property type="evidence" value="ECO:0007669"/>
    <property type="project" value="InterPro"/>
</dbReference>
<dbReference type="InterPro" id="IPR010559">
    <property type="entry name" value="Sig_transdc_His_kin_internal"/>
</dbReference>
<dbReference type="HOGENOM" id="CLU_020473_1_1_0"/>
<dbReference type="RefSeq" id="WP_013568135.1">
    <property type="nucleotide sequence ID" value="NC_014963.1"/>
</dbReference>
<evidence type="ECO:0000313" key="3">
    <source>
        <dbReference type="EMBL" id="ADV82402.1"/>
    </source>
</evidence>
<dbReference type="EMBL" id="CP002467">
    <property type="protein sequence ID" value="ADV82402.1"/>
    <property type="molecule type" value="Genomic_DNA"/>
</dbReference>
<feature type="transmembrane region" description="Helical" evidence="1">
    <location>
        <begin position="38"/>
        <end position="58"/>
    </location>
</feature>
<protein>
    <submittedName>
        <fullName evidence="3">Signal transduction histidine kinase, LytS</fullName>
    </submittedName>
</protein>
<dbReference type="InterPro" id="IPR036890">
    <property type="entry name" value="HATPase_C_sf"/>
</dbReference>
<feature type="transmembrane region" description="Helical" evidence="1">
    <location>
        <begin position="99"/>
        <end position="123"/>
    </location>
</feature>
<dbReference type="InterPro" id="IPR050640">
    <property type="entry name" value="Bact_2-comp_sensor_kinase"/>
</dbReference>
<reference evidence="3 4" key="1">
    <citation type="journal article" date="2012" name="Stand. Genomic Sci.">
        <title>Complete genome sequence of Terriglobus saanensis type strain SP1PR4(T), an Acidobacteria from tundra soil.</title>
        <authorList>
            <person name="Rawat S.R."/>
            <person name="Mannisto M.K."/>
            <person name="Starovoytov V."/>
            <person name="Goodwin L."/>
            <person name="Nolan M."/>
            <person name="Hauser L."/>
            <person name="Land M."/>
            <person name="Davenport K.W."/>
            <person name="Woyke T."/>
            <person name="Haggblom M.M."/>
        </authorList>
    </citation>
    <scope>NUCLEOTIDE SEQUENCE</scope>
    <source>
        <strain evidence="4">ATCC BAA-1853 / DSM 23119 / SP1PR4</strain>
    </source>
</reference>
<keyword evidence="1" id="KW-1133">Transmembrane helix</keyword>
<sequence>MRYLALRAPDKKATVSSLEESLPRAHGQRSIRARDWQVFLAVSIVLTLLMASECRSITAPASLRYGAIFSWWWGLVALGLWRLRLWAPSALRFTPTTVFLHLLAAVALGLLHLLVIGIVHSLIPGWPVHGNVQHLWLLYFDLNRFGIELLVYGFALGVTGLLFSQSQRQRDAIQTLTLERQLSRAQLKALQMQMEPHFLFNTLNALASLVAQGRNPEATKTLSHLDTILRTTLQRRTPEKVPFLEELRTIESYLAIQQVRFADRLRVEFDTTPEALEGLVPCFLLQPIIENAIQHGIAPMEAGGLIETRVERVGDSLCIRVRDNGSGSTTLLTAGHGIGLQNTRERLAFFYPHTHDFAAAPLVSGGYEVTIEIPYERIVV</sequence>
<dbReference type="AlphaFoldDB" id="E8V2I4"/>
<keyword evidence="3" id="KW-0808">Transferase</keyword>
<keyword evidence="4" id="KW-1185">Reference proteome</keyword>
<dbReference type="PANTHER" id="PTHR34220">
    <property type="entry name" value="SENSOR HISTIDINE KINASE YPDA"/>
    <property type="match status" value="1"/>
</dbReference>
<keyword evidence="3" id="KW-0418">Kinase</keyword>
<dbReference type="Proteomes" id="UP000006844">
    <property type="component" value="Chromosome"/>
</dbReference>
<evidence type="ECO:0000256" key="1">
    <source>
        <dbReference type="SAM" id="Phobius"/>
    </source>
</evidence>
<evidence type="ECO:0000313" key="4">
    <source>
        <dbReference type="Proteomes" id="UP000006844"/>
    </source>
</evidence>
<dbReference type="GO" id="GO:0000155">
    <property type="term" value="F:phosphorelay sensor kinase activity"/>
    <property type="evidence" value="ECO:0007669"/>
    <property type="project" value="InterPro"/>
</dbReference>
<accession>E8V2I4</accession>
<name>E8V2I4_TERSS</name>
<feature type="transmembrane region" description="Helical" evidence="1">
    <location>
        <begin position="70"/>
        <end position="87"/>
    </location>
</feature>
<dbReference type="KEGG" id="tsa:AciPR4_1582"/>
<keyword evidence="1" id="KW-0472">Membrane</keyword>
<feature type="transmembrane region" description="Helical" evidence="1">
    <location>
        <begin position="143"/>
        <end position="163"/>
    </location>
</feature>
<feature type="domain" description="Signal transduction histidine kinase internal region" evidence="2">
    <location>
        <begin position="185"/>
        <end position="265"/>
    </location>
</feature>
<dbReference type="Pfam" id="PF06580">
    <property type="entry name" value="His_kinase"/>
    <property type="match status" value="1"/>
</dbReference>
<dbReference type="eggNOG" id="COG2972">
    <property type="taxonomic scope" value="Bacteria"/>
</dbReference>
<organism evidence="3 4">
    <name type="scientific">Terriglobus saanensis (strain ATCC BAA-1853 / DSM 23119 / SP1PR4)</name>
    <dbReference type="NCBI Taxonomy" id="401053"/>
    <lineage>
        <taxon>Bacteria</taxon>
        <taxon>Pseudomonadati</taxon>
        <taxon>Acidobacteriota</taxon>
        <taxon>Terriglobia</taxon>
        <taxon>Terriglobales</taxon>
        <taxon>Acidobacteriaceae</taxon>
        <taxon>Terriglobus</taxon>
    </lineage>
</organism>
<dbReference type="STRING" id="401053.AciPR4_1582"/>
<dbReference type="PANTHER" id="PTHR34220:SF7">
    <property type="entry name" value="SENSOR HISTIDINE KINASE YPDA"/>
    <property type="match status" value="1"/>
</dbReference>
<keyword evidence="1" id="KW-0812">Transmembrane</keyword>
<proteinExistence type="predicted"/>